<dbReference type="AlphaFoldDB" id="G8R7Z6"/>
<dbReference type="OrthoDB" id="1407599at2"/>
<keyword evidence="2 6" id="KW-0645">Protease</keyword>
<dbReference type="SUPFAM" id="SSF52743">
    <property type="entry name" value="Subtilisin-like"/>
    <property type="match status" value="1"/>
</dbReference>
<gene>
    <name evidence="10" type="ordered locus">Oweho_0297</name>
</gene>
<dbReference type="PATRIC" id="fig|926562.3.peg.303"/>
<dbReference type="InterPro" id="IPR036852">
    <property type="entry name" value="Peptidase_S8/S53_dom_sf"/>
</dbReference>
<dbReference type="HOGENOM" id="CLU_026626_0_0_10"/>
<feature type="chain" id="PRO_5003515559" evidence="7">
    <location>
        <begin position="20"/>
        <end position="525"/>
    </location>
</feature>
<dbReference type="InterPro" id="IPR015500">
    <property type="entry name" value="Peptidase_S8_subtilisin-rel"/>
</dbReference>
<feature type="signal peptide" evidence="7">
    <location>
        <begin position="1"/>
        <end position="19"/>
    </location>
</feature>
<protein>
    <submittedName>
        <fullName evidence="10">Subtilisin-like serine protease</fullName>
    </submittedName>
</protein>
<evidence type="ECO:0000256" key="2">
    <source>
        <dbReference type="ARBA" id="ARBA00022670"/>
    </source>
</evidence>
<dbReference type="eggNOG" id="COG1404">
    <property type="taxonomic scope" value="Bacteria"/>
</dbReference>
<dbReference type="GO" id="GO:0004252">
    <property type="term" value="F:serine-type endopeptidase activity"/>
    <property type="evidence" value="ECO:0007669"/>
    <property type="project" value="UniProtKB-UniRule"/>
</dbReference>
<accession>G8R7Z6</accession>
<dbReference type="PANTHER" id="PTHR43806">
    <property type="entry name" value="PEPTIDASE S8"/>
    <property type="match status" value="1"/>
</dbReference>
<dbReference type="InterPro" id="IPR050131">
    <property type="entry name" value="Peptidase_S8_subtilisin-like"/>
</dbReference>
<dbReference type="InterPro" id="IPR023828">
    <property type="entry name" value="Peptidase_S8_Ser-AS"/>
</dbReference>
<organism evidence="10 11">
    <name type="scientific">Owenweeksia hongkongensis (strain DSM 17368 / CIP 108786 / JCM 12287 / NRRL B-23963 / UST20020801)</name>
    <dbReference type="NCBI Taxonomy" id="926562"/>
    <lineage>
        <taxon>Bacteria</taxon>
        <taxon>Pseudomonadati</taxon>
        <taxon>Bacteroidota</taxon>
        <taxon>Flavobacteriia</taxon>
        <taxon>Flavobacteriales</taxon>
        <taxon>Owenweeksiaceae</taxon>
        <taxon>Owenweeksia</taxon>
    </lineage>
</organism>
<dbReference type="InterPro" id="IPR000209">
    <property type="entry name" value="Peptidase_S8/S53_dom"/>
</dbReference>
<evidence type="ECO:0000256" key="4">
    <source>
        <dbReference type="ARBA" id="ARBA00022801"/>
    </source>
</evidence>
<dbReference type="RefSeq" id="WP_014200680.1">
    <property type="nucleotide sequence ID" value="NC_016599.1"/>
</dbReference>
<dbReference type="PIRSF" id="PIRSF037903">
    <property type="entry name" value="Subtilisin_rel_GFO_2223"/>
    <property type="match status" value="1"/>
</dbReference>
<comment type="similarity">
    <text evidence="1 6">Belongs to the peptidase S8 family.</text>
</comment>
<feature type="active site" description="Charge relay system" evidence="6">
    <location>
        <position position="383"/>
    </location>
</feature>
<evidence type="ECO:0000259" key="8">
    <source>
        <dbReference type="Pfam" id="PF00082"/>
    </source>
</evidence>
<feature type="domain" description="Secretion system C-terminal sorting" evidence="9">
    <location>
        <begin position="453"/>
        <end position="516"/>
    </location>
</feature>
<feature type="active site" description="Charge relay system" evidence="6">
    <location>
        <position position="205"/>
    </location>
</feature>
<proteinExistence type="inferred from homology"/>
<dbReference type="InterPro" id="IPR017317">
    <property type="entry name" value="Pept_S8_subtilisin_bacteroid-2"/>
</dbReference>
<dbReference type="NCBIfam" id="TIGR04183">
    <property type="entry name" value="Por_Secre_tail"/>
    <property type="match status" value="1"/>
</dbReference>
<dbReference type="EMBL" id="CP003156">
    <property type="protein sequence ID" value="AEV31319.1"/>
    <property type="molecule type" value="Genomic_DNA"/>
</dbReference>
<keyword evidence="4 6" id="KW-0378">Hydrolase</keyword>
<dbReference type="Gene3D" id="3.40.50.200">
    <property type="entry name" value="Peptidase S8/S53 domain"/>
    <property type="match status" value="1"/>
</dbReference>
<dbReference type="STRING" id="926562.Oweho_0297"/>
<dbReference type="InterPro" id="IPR026444">
    <property type="entry name" value="Secre_tail"/>
</dbReference>
<sequence length="525" mass="57407">MNKCIYVLTGLLFCLSLKAQSQTEFRVYLKDKGSSLELLESPERFLSTAALSRRALQNIPINNRDLPIAKEYKQTLNELGAIPMAHSKWLNYVYVSHPQPALIASLPFVERIEFSKRHQSFLCGVNSGDTLDYGFANGQIEMLNGDLLHQEGYTGTGITIAVIDAGYEGFIQSSAFDSLRTSQRLLGTFNYISNDSNVFSGWGSHGTSVLSIMAANLADTMIGTAPDANYWLFTTENIHQETPLEMDHWVMAAEFADSVGAQVINTSLSYQLFDDPQDNYSYSDMDGNTTVITRAADIAASKGILIVAGAGNEGGTSQPHIAAPADGDSVLTVGAVNWQGDYASLSSIGPSFDNRVKPDVMAQGSPTTLIDGTGNFNADFGTSYAAPLVAGLAACLIEAYPSKHSEEIANYIRESAHLYATPNDSMGYGIPDFQLALSLYAPEYLVKETEYKLYPNPVQDHIIIDATTQKNWAAELRILDLSGRCIVQKDIQAYDAYRLNLNLKKGSYIIQLTGDINGIYKFQSQ</sequence>
<keyword evidence="5 6" id="KW-0720">Serine protease</keyword>
<evidence type="ECO:0000313" key="11">
    <source>
        <dbReference type="Proteomes" id="UP000005631"/>
    </source>
</evidence>
<evidence type="ECO:0000256" key="6">
    <source>
        <dbReference type="PROSITE-ProRule" id="PRU01240"/>
    </source>
</evidence>
<dbReference type="CDD" id="cd07493">
    <property type="entry name" value="Peptidases_S8_9"/>
    <property type="match status" value="1"/>
</dbReference>
<evidence type="ECO:0000256" key="1">
    <source>
        <dbReference type="ARBA" id="ARBA00011073"/>
    </source>
</evidence>
<dbReference type="Pfam" id="PF18962">
    <property type="entry name" value="Por_Secre_tail"/>
    <property type="match status" value="1"/>
</dbReference>
<feature type="domain" description="Peptidase S8/S53" evidence="8">
    <location>
        <begin position="155"/>
        <end position="429"/>
    </location>
</feature>
<dbReference type="Proteomes" id="UP000005631">
    <property type="component" value="Chromosome"/>
</dbReference>
<evidence type="ECO:0000259" key="9">
    <source>
        <dbReference type="Pfam" id="PF18962"/>
    </source>
</evidence>
<dbReference type="PRINTS" id="PR00723">
    <property type="entry name" value="SUBTILISIN"/>
</dbReference>
<evidence type="ECO:0000313" key="10">
    <source>
        <dbReference type="EMBL" id="AEV31319.1"/>
    </source>
</evidence>
<dbReference type="KEGG" id="oho:Oweho_0297"/>
<evidence type="ECO:0000256" key="5">
    <source>
        <dbReference type="ARBA" id="ARBA00022825"/>
    </source>
</evidence>
<keyword evidence="11" id="KW-1185">Reference proteome</keyword>
<dbReference type="PANTHER" id="PTHR43806:SF67">
    <property type="entry name" value="EGF-LIKE DOMAIN-CONTAINING PROTEIN"/>
    <property type="match status" value="1"/>
</dbReference>
<keyword evidence="3 7" id="KW-0732">Signal</keyword>
<feature type="active site" description="Charge relay system" evidence="6">
    <location>
        <position position="164"/>
    </location>
</feature>
<dbReference type="GO" id="GO:0006508">
    <property type="term" value="P:proteolysis"/>
    <property type="evidence" value="ECO:0007669"/>
    <property type="project" value="UniProtKB-KW"/>
</dbReference>
<dbReference type="Pfam" id="PF00082">
    <property type="entry name" value="Peptidase_S8"/>
    <property type="match status" value="1"/>
</dbReference>
<reference evidence="10 11" key="1">
    <citation type="journal article" date="2012" name="Stand. Genomic Sci.">
        <title>Genome sequence of the orange-pigmented seawater bacterium Owenweeksia hongkongensis type strain (UST20020801(T)).</title>
        <authorList>
            <person name="Riedel T."/>
            <person name="Held B."/>
            <person name="Nolan M."/>
            <person name="Lucas S."/>
            <person name="Lapidus A."/>
            <person name="Tice H."/>
            <person name="Del Rio T.G."/>
            <person name="Cheng J.F."/>
            <person name="Han C."/>
            <person name="Tapia R."/>
            <person name="Goodwin L.A."/>
            <person name="Pitluck S."/>
            <person name="Liolios K."/>
            <person name="Mavromatis K."/>
            <person name="Pagani I."/>
            <person name="Ivanova N."/>
            <person name="Mikhailova N."/>
            <person name="Pati A."/>
            <person name="Chen A."/>
            <person name="Palaniappan K."/>
            <person name="Rohde M."/>
            <person name="Tindall B.J."/>
            <person name="Detter J.C."/>
            <person name="Goker M."/>
            <person name="Woyke T."/>
            <person name="Bristow J."/>
            <person name="Eisen J.A."/>
            <person name="Markowitz V."/>
            <person name="Hugenholtz P."/>
            <person name="Klenk H.P."/>
            <person name="Kyrpides N.C."/>
        </authorList>
    </citation>
    <scope>NUCLEOTIDE SEQUENCE</scope>
    <source>
        <strain evidence="11">DSM 17368 / JCM 12287 / NRRL B-23963</strain>
    </source>
</reference>
<name>G8R7Z6_OWEHD</name>
<dbReference type="PROSITE" id="PS00138">
    <property type="entry name" value="SUBTILASE_SER"/>
    <property type="match status" value="1"/>
</dbReference>
<evidence type="ECO:0000256" key="3">
    <source>
        <dbReference type="ARBA" id="ARBA00022729"/>
    </source>
</evidence>
<evidence type="ECO:0000256" key="7">
    <source>
        <dbReference type="SAM" id="SignalP"/>
    </source>
</evidence>
<dbReference type="PROSITE" id="PS51892">
    <property type="entry name" value="SUBTILASE"/>
    <property type="match status" value="1"/>
</dbReference>